<protein>
    <submittedName>
        <fullName evidence="2">Protein FAM92A</fullName>
    </submittedName>
</protein>
<sequence length="358" mass="40905">MALDLRSSELEHSFIKERIHNVEKHFSEISSKLSAYNKKEAHVRDCGDDLAKSILNFATKENLNITLRSSLMQFADLFIAIQEYRDAQIQRADVKVVLEFANYNSICKKAKSDLKTCFEIRAKEIAKKNQLEKARGKNPTDWQKIVSTKNEAVIYLKLNWRGFHLKFLAERALNQAKDEATQTTVDLFKKIDNFERKKIEDIKNVLLEFIKIEMLFHAKAIELYTNAYNVIKTIKVEDDLKEFQSHFRSYTAPSEHVDVPVGYDQNNEENSSHTQHNMKFHVQNQTGQTENVSNISLKSCAKSKASFHAPTSSFLSPSSKKLRESGKSDTKSGIKVGNSSSSFGSFVESKFDFGDHCV</sequence>
<comment type="caution">
    <text evidence="2">The sequence shown here is derived from an EMBL/GenBank/DDBJ whole genome shotgun (WGS) entry which is preliminary data.</text>
</comment>
<reference evidence="2" key="1">
    <citation type="submission" date="2020-08" db="EMBL/GenBank/DDBJ databases">
        <title>Multicomponent nature underlies the extraordinary mechanical properties of spider dragline silk.</title>
        <authorList>
            <person name="Kono N."/>
            <person name="Nakamura H."/>
            <person name="Mori M."/>
            <person name="Yoshida Y."/>
            <person name="Ohtoshi R."/>
            <person name="Malay A.D."/>
            <person name="Moran D.A.P."/>
            <person name="Tomita M."/>
            <person name="Numata K."/>
            <person name="Arakawa K."/>
        </authorList>
    </citation>
    <scope>NUCLEOTIDE SEQUENCE</scope>
</reference>
<proteinExistence type="predicted"/>
<dbReference type="Gene3D" id="1.20.1270.60">
    <property type="entry name" value="Arfaptin homology (AH) domain/BAR domain"/>
    <property type="match status" value="1"/>
</dbReference>
<dbReference type="OrthoDB" id="60621at2759"/>
<feature type="compositionally biased region" description="Basic and acidic residues" evidence="1">
    <location>
        <begin position="321"/>
        <end position="332"/>
    </location>
</feature>
<feature type="compositionally biased region" description="Polar residues" evidence="1">
    <location>
        <begin position="309"/>
        <end position="319"/>
    </location>
</feature>
<evidence type="ECO:0000256" key="1">
    <source>
        <dbReference type="SAM" id="MobiDB-lite"/>
    </source>
</evidence>
<dbReference type="AlphaFoldDB" id="A0A8X6YJA4"/>
<dbReference type="GO" id="GO:0036064">
    <property type="term" value="C:ciliary basal body"/>
    <property type="evidence" value="ECO:0007669"/>
    <property type="project" value="TreeGrafter"/>
</dbReference>
<keyword evidence="3" id="KW-1185">Reference proteome</keyword>
<evidence type="ECO:0000313" key="2">
    <source>
        <dbReference type="EMBL" id="GFY72534.1"/>
    </source>
</evidence>
<dbReference type="InterPro" id="IPR027267">
    <property type="entry name" value="AH/BAR_dom_sf"/>
</dbReference>
<gene>
    <name evidence="2" type="primary">fam92a</name>
    <name evidence="2" type="ORF">TNIN_19911</name>
</gene>
<dbReference type="PANTHER" id="PTHR21223">
    <property type="entry name" value="CBY1-INTERACTING BAR DOMAIN-CONTAINING PROTEIN HOMOLOG"/>
    <property type="match status" value="1"/>
</dbReference>
<dbReference type="Proteomes" id="UP000886998">
    <property type="component" value="Unassembled WGS sequence"/>
</dbReference>
<name>A0A8X6YJA4_9ARAC</name>
<evidence type="ECO:0000313" key="3">
    <source>
        <dbReference type="Proteomes" id="UP000886998"/>
    </source>
</evidence>
<dbReference type="SUPFAM" id="SSF103657">
    <property type="entry name" value="BAR/IMD domain-like"/>
    <property type="match status" value="1"/>
</dbReference>
<dbReference type="Pfam" id="PF06730">
    <property type="entry name" value="FAM92"/>
    <property type="match status" value="1"/>
</dbReference>
<feature type="region of interest" description="Disordered" evidence="1">
    <location>
        <begin position="309"/>
        <end position="347"/>
    </location>
</feature>
<organism evidence="2 3">
    <name type="scientific">Trichonephila inaurata madagascariensis</name>
    <dbReference type="NCBI Taxonomy" id="2747483"/>
    <lineage>
        <taxon>Eukaryota</taxon>
        <taxon>Metazoa</taxon>
        <taxon>Ecdysozoa</taxon>
        <taxon>Arthropoda</taxon>
        <taxon>Chelicerata</taxon>
        <taxon>Arachnida</taxon>
        <taxon>Araneae</taxon>
        <taxon>Araneomorphae</taxon>
        <taxon>Entelegynae</taxon>
        <taxon>Araneoidea</taxon>
        <taxon>Nephilidae</taxon>
        <taxon>Trichonephila</taxon>
        <taxon>Trichonephila inaurata</taxon>
    </lineage>
</organism>
<dbReference type="EMBL" id="BMAV01019500">
    <property type="protein sequence ID" value="GFY72534.1"/>
    <property type="molecule type" value="Genomic_DNA"/>
</dbReference>
<dbReference type="PANTHER" id="PTHR21223:SF2">
    <property type="entry name" value="CBY1-INTERACTING BAR DOMAIN-CONTAINING PROTEIN HOMOLOG"/>
    <property type="match status" value="1"/>
</dbReference>
<dbReference type="GO" id="GO:0060271">
    <property type="term" value="P:cilium assembly"/>
    <property type="evidence" value="ECO:0007669"/>
    <property type="project" value="TreeGrafter"/>
</dbReference>
<accession>A0A8X6YJA4</accession>
<dbReference type="InterPro" id="IPR009602">
    <property type="entry name" value="CBAR/FAM92"/>
</dbReference>
<dbReference type="GO" id="GO:0035869">
    <property type="term" value="C:ciliary transition zone"/>
    <property type="evidence" value="ECO:0007669"/>
    <property type="project" value="TreeGrafter"/>
</dbReference>